<dbReference type="OrthoDB" id="2152029at2759"/>
<dbReference type="InterPro" id="IPR053037">
    <property type="entry name" value="Pericyclase_pydY-like"/>
</dbReference>
<evidence type="ECO:0000259" key="1">
    <source>
        <dbReference type="Pfam" id="PF07859"/>
    </source>
</evidence>
<reference evidence="2" key="1">
    <citation type="submission" date="2021-10" db="EMBL/GenBank/DDBJ databases">
        <authorList>
            <person name="Piombo E."/>
        </authorList>
    </citation>
    <scope>NUCLEOTIDE SEQUENCE</scope>
</reference>
<organism evidence="2 3">
    <name type="scientific">Clonostachys rhizophaga</name>
    <dbReference type="NCBI Taxonomy" id="160324"/>
    <lineage>
        <taxon>Eukaryota</taxon>
        <taxon>Fungi</taxon>
        <taxon>Dikarya</taxon>
        <taxon>Ascomycota</taxon>
        <taxon>Pezizomycotina</taxon>
        <taxon>Sordariomycetes</taxon>
        <taxon>Hypocreomycetidae</taxon>
        <taxon>Hypocreales</taxon>
        <taxon>Bionectriaceae</taxon>
        <taxon>Clonostachys</taxon>
    </lineage>
</organism>
<feature type="domain" description="Alpha/beta hydrolase fold-3" evidence="1">
    <location>
        <begin position="23"/>
        <end position="250"/>
    </location>
</feature>
<dbReference type="Gene3D" id="3.40.50.1820">
    <property type="entry name" value="alpha/beta hydrolase"/>
    <property type="match status" value="1"/>
</dbReference>
<dbReference type="Proteomes" id="UP000696573">
    <property type="component" value="Unassembled WGS sequence"/>
</dbReference>
<name>A0A9N9VNQ8_9HYPO</name>
<dbReference type="InterPro" id="IPR013094">
    <property type="entry name" value="AB_hydrolase_3"/>
</dbReference>
<dbReference type="AlphaFoldDB" id="A0A9N9VNQ8"/>
<evidence type="ECO:0000313" key="2">
    <source>
        <dbReference type="EMBL" id="CAH0025078.1"/>
    </source>
</evidence>
<keyword evidence="3" id="KW-1185">Reference proteome</keyword>
<sequence>MEEDGGSLLWLGDHNEASTVVRFLHGGGYIAPLLKGHLNWCRDVFLAAGAETGTKVAVAVLEYTLCPEARFPTQLRQAIGAVNTLLSSGFPPEKILLGGDSAGGISAAQLLCQIARPNALLPPIQTSRPLQAAFMVSPWLSRHTNDYSYQFNERIEILSSHTVKKSVAYLMGDNHNSCSMCDLGKLAFPIDSGTACFQGLDTAVRHLYITAGEQEVMKDQIVAFTEGVIKFNPKINVEFILQKEQAHYFILIEGQQGVPGICTEGMKAWNAKLSDPTDPTLSLQGVGWMTQKLIRAATITLQITQYSLPAEVFHGAEADENVVHINIEQTLTKNLKGTTEKRCLTNEWHEHSDWLFGKVRGKAKRASYEELGGDDLKAG</sequence>
<dbReference type="PANTHER" id="PTHR38115">
    <property type="entry name" value="LIPOCALIN-LIKE DOMAIN-CONTAINING PROTEIN"/>
    <property type="match status" value="1"/>
</dbReference>
<dbReference type="PANTHER" id="PTHR38115:SF1">
    <property type="entry name" value="LIPOCALIN-LIKE DOMAIN-CONTAINING PROTEIN"/>
    <property type="match status" value="1"/>
</dbReference>
<evidence type="ECO:0000313" key="3">
    <source>
        <dbReference type="Proteomes" id="UP000696573"/>
    </source>
</evidence>
<accession>A0A9N9VNQ8</accession>
<dbReference type="EMBL" id="CABFNQ020000702">
    <property type="protein sequence ID" value="CAH0025078.1"/>
    <property type="molecule type" value="Genomic_DNA"/>
</dbReference>
<protein>
    <recommendedName>
        <fullName evidence="1">Alpha/beta hydrolase fold-3 domain-containing protein</fullName>
    </recommendedName>
</protein>
<comment type="caution">
    <text evidence="2">The sequence shown here is derived from an EMBL/GenBank/DDBJ whole genome shotgun (WGS) entry which is preliminary data.</text>
</comment>
<dbReference type="Pfam" id="PF07859">
    <property type="entry name" value="Abhydrolase_3"/>
    <property type="match status" value="1"/>
</dbReference>
<gene>
    <name evidence="2" type="ORF">CRHIZ90672A_00005227</name>
</gene>
<proteinExistence type="predicted"/>
<dbReference type="GO" id="GO:0016787">
    <property type="term" value="F:hydrolase activity"/>
    <property type="evidence" value="ECO:0007669"/>
    <property type="project" value="InterPro"/>
</dbReference>
<dbReference type="InterPro" id="IPR029058">
    <property type="entry name" value="AB_hydrolase_fold"/>
</dbReference>
<dbReference type="SUPFAM" id="SSF53474">
    <property type="entry name" value="alpha/beta-Hydrolases"/>
    <property type="match status" value="1"/>
</dbReference>